<dbReference type="PRINTS" id="PR00359">
    <property type="entry name" value="BP450"/>
</dbReference>
<dbReference type="EMBL" id="CP042218">
    <property type="protein sequence ID" value="QDW66682.1"/>
    <property type="molecule type" value="Genomic_DNA"/>
</dbReference>
<dbReference type="Gene3D" id="1.10.630.10">
    <property type="entry name" value="Cytochrome P450"/>
    <property type="match status" value="1"/>
</dbReference>
<proteinExistence type="inferred from homology"/>
<evidence type="ECO:0000256" key="1">
    <source>
        <dbReference type="ARBA" id="ARBA00010617"/>
    </source>
</evidence>
<dbReference type="GO" id="GO:0020037">
    <property type="term" value="F:heme binding"/>
    <property type="evidence" value="ECO:0007669"/>
    <property type="project" value="InterPro"/>
</dbReference>
<sequence length="386" mass="42022">MPDHMPDDLSASGRDLRAFTDALRPRHRVVRNVGGEWVLLGHDLVVEAARDDVRFSSAVSRHLQVPNGIDGERHAAYRRALDVFLGADALAPHHAQFRRIAAGLVASLPRDEAVDAVSAIGVRFAVRAQCAWLGWPASLEGRLVDWVAENHVATRSGDRDRTRRVAEEFDAIIQSVLAPRRAAGADAPDDVTTRLMRTTVDGRPLDDPEIVSVLRNWTGGDLGSIAQCVGVLLHHLATHPELQQRLRDGVDDDAFDAVIDEILRIDNPFVSNRRITTCPVDIGGVTLPEGARVKLNWTSANRDEAVFGDPDAFDPARNAPHNLVYGIGRHACPGRLLATLELRIVLRELLAATRSITLDPLQPAERAVAPVGGWAHVRVLLASPAG</sequence>
<name>A0A518N439_9GAMM</name>
<gene>
    <name evidence="2" type="ORF">FPZ22_07080</name>
</gene>
<dbReference type="KEGG" id="lug:FPZ22_07080"/>
<evidence type="ECO:0000313" key="2">
    <source>
        <dbReference type="EMBL" id="QDW66682.1"/>
    </source>
</evidence>
<dbReference type="InterPro" id="IPR002397">
    <property type="entry name" value="Cyt_P450_B"/>
</dbReference>
<comment type="similarity">
    <text evidence="1">Belongs to the cytochrome P450 family.</text>
</comment>
<evidence type="ECO:0000313" key="3">
    <source>
        <dbReference type="Proteomes" id="UP000316584"/>
    </source>
</evidence>
<dbReference type="CDD" id="cd11079">
    <property type="entry name" value="Cyp_unk"/>
    <property type="match status" value="1"/>
</dbReference>
<dbReference type="GO" id="GO:0004497">
    <property type="term" value="F:monooxygenase activity"/>
    <property type="evidence" value="ECO:0007669"/>
    <property type="project" value="InterPro"/>
</dbReference>
<dbReference type="AlphaFoldDB" id="A0A518N439"/>
<reference evidence="2 3" key="1">
    <citation type="submission" date="2019-07" db="EMBL/GenBank/DDBJ databases">
        <title>Full genome sequence of Luteimonas sp. Gr-4.</title>
        <authorList>
            <person name="Im W.-T."/>
        </authorList>
    </citation>
    <scope>NUCLEOTIDE SEQUENCE [LARGE SCALE GENOMIC DNA]</scope>
    <source>
        <strain evidence="2 3">Gr-4</strain>
    </source>
</reference>
<dbReference type="GO" id="GO:0005506">
    <property type="term" value="F:iron ion binding"/>
    <property type="evidence" value="ECO:0007669"/>
    <property type="project" value="InterPro"/>
</dbReference>
<dbReference type="SUPFAM" id="SSF48264">
    <property type="entry name" value="Cytochrome P450"/>
    <property type="match status" value="1"/>
</dbReference>
<dbReference type="Pfam" id="PF00067">
    <property type="entry name" value="p450"/>
    <property type="match status" value="1"/>
</dbReference>
<accession>A0A518N439</accession>
<dbReference type="OrthoDB" id="4258484at2"/>
<dbReference type="InterPro" id="IPR001128">
    <property type="entry name" value="Cyt_P450"/>
</dbReference>
<dbReference type="PRINTS" id="PR00385">
    <property type="entry name" value="P450"/>
</dbReference>
<dbReference type="InterPro" id="IPR036396">
    <property type="entry name" value="Cyt_P450_sf"/>
</dbReference>
<dbReference type="PANTHER" id="PTHR46696:SF6">
    <property type="entry name" value="P450, PUTATIVE (EUROFUNG)-RELATED"/>
    <property type="match status" value="1"/>
</dbReference>
<organism evidence="2 3">
    <name type="scientific">Luteimonas granuli</name>
    <dbReference type="NCBI Taxonomy" id="1176533"/>
    <lineage>
        <taxon>Bacteria</taxon>
        <taxon>Pseudomonadati</taxon>
        <taxon>Pseudomonadota</taxon>
        <taxon>Gammaproteobacteria</taxon>
        <taxon>Lysobacterales</taxon>
        <taxon>Lysobacteraceae</taxon>
        <taxon>Luteimonas</taxon>
    </lineage>
</organism>
<protein>
    <submittedName>
        <fullName evidence="2">Cytochrome P450</fullName>
    </submittedName>
</protein>
<dbReference type="Proteomes" id="UP000316584">
    <property type="component" value="Chromosome"/>
</dbReference>
<dbReference type="PANTHER" id="PTHR46696">
    <property type="entry name" value="P450, PUTATIVE (EUROFUNG)-RELATED"/>
    <property type="match status" value="1"/>
</dbReference>
<keyword evidence="3" id="KW-1185">Reference proteome</keyword>
<dbReference type="RefSeq" id="WP_144891650.1">
    <property type="nucleotide sequence ID" value="NZ_CP042218.1"/>
</dbReference>
<dbReference type="GO" id="GO:0016705">
    <property type="term" value="F:oxidoreductase activity, acting on paired donors, with incorporation or reduction of molecular oxygen"/>
    <property type="evidence" value="ECO:0007669"/>
    <property type="project" value="InterPro"/>
</dbReference>